<organism evidence="9 10">
    <name type="scientific">Adineta steineri</name>
    <dbReference type="NCBI Taxonomy" id="433720"/>
    <lineage>
        <taxon>Eukaryota</taxon>
        <taxon>Metazoa</taxon>
        <taxon>Spiralia</taxon>
        <taxon>Gnathifera</taxon>
        <taxon>Rotifera</taxon>
        <taxon>Eurotatoria</taxon>
        <taxon>Bdelloidea</taxon>
        <taxon>Adinetida</taxon>
        <taxon>Adinetidae</taxon>
        <taxon>Adineta</taxon>
    </lineage>
</organism>
<protein>
    <recommendedName>
        <fullName evidence="8">Glycoside hydrolase family 38 central domain-containing protein</fullName>
    </recommendedName>
</protein>
<dbReference type="InterPro" id="IPR011682">
    <property type="entry name" value="Glyco_hydro_38_C"/>
</dbReference>
<dbReference type="GO" id="GO:0005764">
    <property type="term" value="C:lysosome"/>
    <property type="evidence" value="ECO:0007669"/>
    <property type="project" value="TreeGrafter"/>
</dbReference>
<dbReference type="InterPro" id="IPR028995">
    <property type="entry name" value="Glyco_hydro_57/38_cen_sf"/>
</dbReference>
<feature type="domain" description="Glycoside hydrolase family 38 central" evidence="8">
    <location>
        <begin position="83"/>
        <end position="156"/>
    </location>
</feature>
<proteinExistence type="inferred from homology"/>
<dbReference type="Pfam" id="PF09261">
    <property type="entry name" value="Alpha-mann_mid"/>
    <property type="match status" value="1"/>
</dbReference>
<evidence type="ECO:0000256" key="4">
    <source>
        <dbReference type="ARBA" id="ARBA00022801"/>
    </source>
</evidence>
<dbReference type="Gene3D" id="1.20.1270.50">
    <property type="entry name" value="Glycoside hydrolase family 38, central domain"/>
    <property type="match status" value="2"/>
</dbReference>
<dbReference type="EMBL" id="CAJOAY010008116">
    <property type="protein sequence ID" value="CAF4180139.1"/>
    <property type="molecule type" value="Genomic_DNA"/>
</dbReference>
<dbReference type="Proteomes" id="UP000663881">
    <property type="component" value="Unassembled WGS sequence"/>
</dbReference>
<dbReference type="SMART" id="SM00872">
    <property type="entry name" value="Alpha-mann_mid"/>
    <property type="match status" value="1"/>
</dbReference>
<dbReference type="GO" id="GO:0030246">
    <property type="term" value="F:carbohydrate binding"/>
    <property type="evidence" value="ECO:0007669"/>
    <property type="project" value="InterPro"/>
</dbReference>
<dbReference type="Gene3D" id="3.20.110.10">
    <property type="entry name" value="Glycoside hydrolase 38, N terminal domain"/>
    <property type="match status" value="1"/>
</dbReference>
<keyword evidence="7" id="KW-0326">Glycosidase</keyword>
<evidence type="ECO:0000256" key="2">
    <source>
        <dbReference type="ARBA" id="ARBA00009792"/>
    </source>
</evidence>
<evidence type="ECO:0000313" key="9">
    <source>
        <dbReference type="EMBL" id="CAF4180139.1"/>
    </source>
</evidence>
<evidence type="ECO:0000256" key="1">
    <source>
        <dbReference type="ARBA" id="ARBA00001947"/>
    </source>
</evidence>
<dbReference type="Pfam" id="PF21260">
    <property type="entry name" value="Laman-like_dom"/>
    <property type="match status" value="1"/>
</dbReference>
<feature type="non-terminal residue" evidence="9">
    <location>
        <position position="1"/>
    </location>
</feature>
<dbReference type="PANTHER" id="PTHR11607">
    <property type="entry name" value="ALPHA-MANNOSIDASE"/>
    <property type="match status" value="1"/>
</dbReference>
<name>A0A820A691_9BILA</name>
<dbReference type="FunFam" id="1.20.1270.50:FF:000003">
    <property type="entry name" value="Alpha-mannosidase"/>
    <property type="match status" value="1"/>
</dbReference>
<dbReference type="AlphaFoldDB" id="A0A820A691"/>
<dbReference type="SUPFAM" id="SSF88713">
    <property type="entry name" value="Glycoside hydrolase/deacetylase"/>
    <property type="match status" value="1"/>
</dbReference>
<dbReference type="InterPro" id="IPR000602">
    <property type="entry name" value="Glyco_hydro_38_N"/>
</dbReference>
<dbReference type="PANTHER" id="PTHR11607:SF3">
    <property type="entry name" value="LYSOSOMAL ALPHA-MANNOSIDASE"/>
    <property type="match status" value="1"/>
</dbReference>
<evidence type="ECO:0000256" key="3">
    <source>
        <dbReference type="ARBA" id="ARBA00022723"/>
    </source>
</evidence>
<dbReference type="InterPro" id="IPR011330">
    <property type="entry name" value="Glyco_hydro/deAcase_b/a-brl"/>
</dbReference>
<dbReference type="InterPro" id="IPR048534">
    <property type="entry name" value="Man2a1-like_dom"/>
</dbReference>
<keyword evidence="4" id="KW-0378">Hydrolase</keyword>
<dbReference type="GO" id="GO:0004559">
    <property type="term" value="F:alpha-mannosidase activity"/>
    <property type="evidence" value="ECO:0007669"/>
    <property type="project" value="InterPro"/>
</dbReference>
<dbReference type="InterPro" id="IPR037094">
    <property type="entry name" value="Glyco_hydro_38_cen_sf"/>
</dbReference>
<dbReference type="InterPro" id="IPR050843">
    <property type="entry name" value="Glycosyl_Hydrlase_38"/>
</dbReference>
<reference evidence="9" key="1">
    <citation type="submission" date="2021-02" db="EMBL/GenBank/DDBJ databases">
        <authorList>
            <person name="Nowell W R."/>
        </authorList>
    </citation>
    <scope>NUCLEOTIDE SEQUENCE</scope>
</reference>
<evidence type="ECO:0000256" key="5">
    <source>
        <dbReference type="ARBA" id="ARBA00022833"/>
    </source>
</evidence>
<gene>
    <name evidence="9" type="ORF">OKA104_LOCUS39852</name>
</gene>
<dbReference type="Pfam" id="PF07748">
    <property type="entry name" value="Glyco_hydro_38C"/>
    <property type="match status" value="1"/>
</dbReference>
<comment type="cofactor">
    <cofactor evidence="1">
        <name>Zn(2+)</name>
        <dbReference type="ChEBI" id="CHEBI:29105"/>
    </cofactor>
</comment>
<dbReference type="FunFam" id="1.20.1270.50:FF:000002">
    <property type="entry name" value="Alpha-mannosidase"/>
    <property type="match status" value="1"/>
</dbReference>
<dbReference type="GO" id="GO:0046872">
    <property type="term" value="F:metal ion binding"/>
    <property type="evidence" value="ECO:0007669"/>
    <property type="project" value="UniProtKB-KW"/>
</dbReference>
<dbReference type="Gene3D" id="2.70.98.30">
    <property type="entry name" value="Golgi alpha-mannosidase II, domain 4"/>
    <property type="match status" value="1"/>
</dbReference>
<evidence type="ECO:0000256" key="7">
    <source>
        <dbReference type="ARBA" id="ARBA00023295"/>
    </source>
</evidence>
<keyword evidence="3" id="KW-0479">Metal-binding</keyword>
<evidence type="ECO:0000313" key="10">
    <source>
        <dbReference type="Proteomes" id="UP000663881"/>
    </source>
</evidence>
<evidence type="ECO:0000256" key="6">
    <source>
        <dbReference type="ARBA" id="ARBA00023157"/>
    </source>
</evidence>
<dbReference type="InterPro" id="IPR027291">
    <property type="entry name" value="Glyco_hydro_38_N_sf"/>
</dbReference>
<dbReference type="SUPFAM" id="SSF88688">
    <property type="entry name" value="Families 57/38 glycoside transferase middle domain"/>
    <property type="match status" value="1"/>
</dbReference>
<dbReference type="Pfam" id="PF01074">
    <property type="entry name" value="Glyco_hydro_38N"/>
    <property type="match status" value="1"/>
</dbReference>
<accession>A0A820A691</accession>
<dbReference type="GO" id="GO:0006013">
    <property type="term" value="P:mannose metabolic process"/>
    <property type="evidence" value="ECO:0007669"/>
    <property type="project" value="InterPro"/>
</dbReference>
<evidence type="ECO:0000259" key="8">
    <source>
        <dbReference type="SMART" id="SM00872"/>
    </source>
</evidence>
<comment type="caution">
    <text evidence="9">The sequence shown here is derived from an EMBL/GenBank/DDBJ whole genome shotgun (WGS) entry which is preliminary data.</text>
</comment>
<feature type="non-terminal residue" evidence="9">
    <location>
        <position position="420"/>
    </location>
</feature>
<comment type="similarity">
    <text evidence="2">Belongs to the glycosyl hydrolase 38 family.</text>
</comment>
<dbReference type="InterPro" id="IPR015341">
    <property type="entry name" value="Glyco_hydro_38_cen"/>
</dbReference>
<sequence length="420" mass="47927">AYGFATNHIMMTMGSDFHYENANLWFKNLDKLIKYINAQQTNGSDVNVFYSTPSCYVYALNKVDRAWTSKTDDFFPLGDTPHGFWTGYFTSRAALKRYERHSNNILQATRQLNALSQINLRNDIFYLSEAMGIVQHHDAISGTEKQNVADDYAQRLSEGIDKAAFTLTLWNPTIHPIIHHVRVPVTKEYLIRDPMGSIVPAEYVPISTITRNIPGRKSSAQNQYIFTTLLPALGFSTYYFEAKSDEKIRRKKTTTTRNEACILENEYIRVEFDDHGNLHQIINLEKGIAVPFTAQGFYWYTSFAGNNSRPEFQSSGAYVFRPLTSKIQPVSTTRTITCTKTETVQSALIVFDASASQEVSLFHGMRTVEIEWTVGPVPLDDNVGKEIIIRYDTDIESASKYYTDANGREVLERIRNYRPT</sequence>
<keyword evidence="5" id="KW-0862">Zinc</keyword>
<keyword evidence="6" id="KW-1015">Disulfide bond</keyword>
<dbReference type="SUPFAM" id="SSF74650">
    <property type="entry name" value="Galactose mutarotase-like"/>
    <property type="match status" value="1"/>
</dbReference>
<dbReference type="InterPro" id="IPR011013">
    <property type="entry name" value="Gal_mutarotase_sf_dom"/>
</dbReference>